<feature type="region of interest" description="Disordered" evidence="4">
    <location>
        <begin position="724"/>
        <end position="807"/>
    </location>
</feature>
<dbReference type="Pfam" id="PF12796">
    <property type="entry name" value="Ank_2"/>
    <property type="match status" value="3"/>
</dbReference>
<keyword evidence="1" id="KW-0677">Repeat</keyword>
<evidence type="ECO:0000313" key="5">
    <source>
        <dbReference type="EMBL" id="GFP52291.1"/>
    </source>
</evidence>
<dbReference type="InterPro" id="IPR036770">
    <property type="entry name" value="Ankyrin_rpt-contain_sf"/>
</dbReference>
<reference evidence="5 6" key="1">
    <citation type="submission" date="2020-07" db="EMBL/GenBank/DDBJ databases">
        <title>Trichoderma asperellum IC-1 whole genome shotgun sequence.</title>
        <authorList>
            <person name="Kanamasa S."/>
            <person name="Takahashi H."/>
        </authorList>
    </citation>
    <scope>NUCLEOTIDE SEQUENCE [LARGE SCALE GENOMIC DNA]</scope>
    <source>
        <strain evidence="5 6">IC-1</strain>
    </source>
</reference>
<evidence type="ECO:0000256" key="1">
    <source>
        <dbReference type="ARBA" id="ARBA00022737"/>
    </source>
</evidence>
<dbReference type="EMBL" id="BLZH01000001">
    <property type="protein sequence ID" value="GFP52291.1"/>
    <property type="molecule type" value="Genomic_DNA"/>
</dbReference>
<feature type="compositionally biased region" description="Gly residues" evidence="4">
    <location>
        <begin position="754"/>
        <end position="765"/>
    </location>
</feature>
<dbReference type="SMART" id="SM00248">
    <property type="entry name" value="ANK"/>
    <property type="match status" value="10"/>
</dbReference>
<feature type="region of interest" description="Disordered" evidence="4">
    <location>
        <begin position="665"/>
        <end position="684"/>
    </location>
</feature>
<feature type="compositionally biased region" description="Basic and acidic residues" evidence="4">
    <location>
        <begin position="724"/>
        <end position="743"/>
    </location>
</feature>
<feature type="compositionally biased region" description="Acidic residues" evidence="4">
    <location>
        <begin position="553"/>
        <end position="576"/>
    </location>
</feature>
<dbReference type="PANTHER" id="PTHR24198:SF165">
    <property type="entry name" value="ANKYRIN REPEAT-CONTAINING PROTEIN-RELATED"/>
    <property type="match status" value="1"/>
</dbReference>
<evidence type="ECO:0000256" key="3">
    <source>
        <dbReference type="PROSITE-ProRule" id="PRU00023"/>
    </source>
</evidence>
<evidence type="ECO:0000256" key="2">
    <source>
        <dbReference type="ARBA" id="ARBA00023043"/>
    </source>
</evidence>
<feature type="repeat" description="ANK" evidence="3">
    <location>
        <begin position="101"/>
        <end position="126"/>
    </location>
</feature>
<organism evidence="5 6">
    <name type="scientific">Trichoderma asperellum</name>
    <name type="common">Filamentous fungus</name>
    <dbReference type="NCBI Taxonomy" id="101201"/>
    <lineage>
        <taxon>Eukaryota</taxon>
        <taxon>Fungi</taxon>
        <taxon>Dikarya</taxon>
        <taxon>Ascomycota</taxon>
        <taxon>Pezizomycotina</taxon>
        <taxon>Sordariomycetes</taxon>
        <taxon>Hypocreomycetidae</taxon>
        <taxon>Hypocreales</taxon>
        <taxon>Hypocreaceae</taxon>
        <taxon>Trichoderma</taxon>
    </lineage>
</organism>
<feature type="region of interest" description="Disordered" evidence="4">
    <location>
        <begin position="506"/>
        <end position="638"/>
    </location>
</feature>
<protein>
    <submittedName>
        <fullName evidence="5">Putative ankyrin repeat protein RBE_0319</fullName>
    </submittedName>
</protein>
<proteinExistence type="predicted"/>
<sequence length="807" mass="89270">MPTTLPIEILLNIAQYLDCNGQYALLRACPFLAGDFSYTRHLLADTDSSNGNNLVHILAQNGEEALLKSLFPDDDVERSFCVRNVIPRLKQMLLTRSINDEGATPIHLAAEKGHLAIVEWIAKRPAVDLSFEDRAGATCVERAARAGQIEVVSLLLDNPNRTTNWNANQRVNVNSRAAYGITVLSLAVLRDHEAITEMLLQQKDTDISAEDYLGNSTLHMAVRSKNHAALKLLLEHPDADPNVRDWYGHTPLQEAVSMGDEAMVRLFLKHPGTDVNLGNGKQATPLIKAVQECRERIARLLLKRSDIEADKKDYCGMTAFAWAAFLGRVEIAEMLLQRPDVDPNSRDEDGVTPLSHSMHAGWEDVAEFLVNRDDVEINAQDNFGWTALAHAKSGPDGISILLMKMLLQRRATMELYPEMLVMDKPVMHSDIAIDMVASIIDDHDLEAYMVKRFGQEKKDKALMDGENGEKYTSPIKVPMAVLGKRKAPEPTISSEDAQEIFRRHFEAQFLPLEEQEKRKAQKVRRNEDEDEEEDEDDSDGSGEDEWDGVSGDDISDEDDDELDDDDEEEEDEDDAPIVEVVDHSAPQSSKANTMSKRELKAFMSSRPPDQTSSSSNKPAPAPSSSKSSSSLPEDAPSLLAQDLELRRLISESHLLQTNRPLSLSAALSTTSSGPAEPKAFASGRVRQKALDLRIQALGSKMSIHKQEKMPMHMRKGITAAAVEREAKRRREAKESGVILERETGKKKKRDRRGGGGGGGGGGFGPAVGRLKGAELRISERDVKKIEGTRDTFGRRGGKDSGRKGGKR</sequence>
<name>A0A6V8QII3_TRIAP</name>
<keyword evidence="2 3" id="KW-0040">ANK repeat</keyword>
<dbReference type="Proteomes" id="UP000517252">
    <property type="component" value="Unassembled WGS sequence"/>
</dbReference>
<dbReference type="OrthoDB" id="4860873at2759"/>
<evidence type="ECO:0000256" key="4">
    <source>
        <dbReference type="SAM" id="MobiDB-lite"/>
    </source>
</evidence>
<dbReference type="Gene3D" id="1.25.40.20">
    <property type="entry name" value="Ankyrin repeat-containing domain"/>
    <property type="match status" value="1"/>
</dbReference>
<dbReference type="PROSITE" id="PS50088">
    <property type="entry name" value="ANK_REPEAT"/>
    <property type="match status" value="1"/>
</dbReference>
<gene>
    <name evidence="5" type="ORF">TASIC1_0001044300</name>
</gene>
<dbReference type="InterPro" id="IPR002110">
    <property type="entry name" value="Ankyrin_rpt"/>
</dbReference>
<dbReference type="PANTHER" id="PTHR24198">
    <property type="entry name" value="ANKYRIN REPEAT AND PROTEIN KINASE DOMAIN-CONTAINING PROTEIN"/>
    <property type="match status" value="1"/>
</dbReference>
<dbReference type="PROSITE" id="PS50297">
    <property type="entry name" value="ANK_REP_REGION"/>
    <property type="match status" value="1"/>
</dbReference>
<dbReference type="AlphaFoldDB" id="A0A6V8QII3"/>
<feature type="compositionally biased region" description="Acidic residues" evidence="4">
    <location>
        <begin position="528"/>
        <end position="547"/>
    </location>
</feature>
<feature type="compositionally biased region" description="Basic and acidic residues" evidence="4">
    <location>
        <begin position="771"/>
        <end position="807"/>
    </location>
</feature>
<accession>A0A6V8QII3</accession>
<feature type="compositionally biased region" description="Low complexity" evidence="4">
    <location>
        <begin position="604"/>
        <end position="638"/>
    </location>
</feature>
<evidence type="ECO:0000313" key="6">
    <source>
        <dbReference type="Proteomes" id="UP000517252"/>
    </source>
</evidence>
<dbReference type="SUPFAM" id="SSF48403">
    <property type="entry name" value="Ankyrin repeat"/>
    <property type="match status" value="2"/>
</dbReference>
<feature type="compositionally biased region" description="Polar residues" evidence="4">
    <location>
        <begin position="585"/>
        <end position="594"/>
    </location>
</feature>
<comment type="caution">
    <text evidence="5">The sequence shown here is derived from an EMBL/GenBank/DDBJ whole genome shotgun (WGS) entry which is preliminary data.</text>
</comment>